<dbReference type="InterPro" id="IPR051133">
    <property type="entry name" value="Adapter_Engulfment-Domain"/>
</dbReference>
<dbReference type="AlphaFoldDB" id="A0A0B2V0E3"/>
<accession>A0A0B2V0E3</accession>
<name>A0A0B2V0E3_TOXCA</name>
<dbReference type="InterPro" id="IPR011993">
    <property type="entry name" value="PH-like_dom_sf"/>
</dbReference>
<reference evidence="3 4" key="1">
    <citation type="submission" date="2014-11" db="EMBL/GenBank/DDBJ databases">
        <title>Genetic blueprint of the zoonotic pathogen Toxocara canis.</title>
        <authorList>
            <person name="Zhu X.-Q."/>
            <person name="Korhonen P.K."/>
            <person name="Cai H."/>
            <person name="Young N.D."/>
            <person name="Nejsum P."/>
            <person name="von Samson-Himmelstjerna G."/>
            <person name="Boag P.R."/>
            <person name="Tan P."/>
            <person name="Li Q."/>
            <person name="Min J."/>
            <person name="Yang Y."/>
            <person name="Wang X."/>
            <person name="Fang X."/>
            <person name="Hall R.S."/>
            <person name="Hofmann A."/>
            <person name="Sternberg P.W."/>
            <person name="Jex A.R."/>
            <person name="Gasser R.B."/>
        </authorList>
    </citation>
    <scope>NUCLEOTIDE SEQUENCE [LARGE SCALE GENOMIC DNA]</scope>
    <source>
        <strain evidence="3">PN_DK_2014</strain>
    </source>
</reference>
<evidence type="ECO:0000256" key="1">
    <source>
        <dbReference type="SAM" id="MobiDB-lite"/>
    </source>
</evidence>
<feature type="region of interest" description="Disordered" evidence="1">
    <location>
        <begin position="326"/>
        <end position="346"/>
    </location>
</feature>
<feature type="compositionally biased region" description="Low complexity" evidence="1">
    <location>
        <begin position="278"/>
        <end position="290"/>
    </location>
</feature>
<feature type="region of interest" description="Disordered" evidence="1">
    <location>
        <begin position="387"/>
        <end position="408"/>
    </location>
</feature>
<dbReference type="PANTHER" id="PTHR11232:SF2">
    <property type="entry name" value="FI05246P"/>
    <property type="match status" value="1"/>
</dbReference>
<evidence type="ECO:0000313" key="4">
    <source>
        <dbReference type="Proteomes" id="UP000031036"/>
    </source>
</evidence>
<feature type="compositionally biased region" description="Acidic residues" evidence="1">
    <location>
        <begin position="415"/>
        <end position="428"/>
    </location>
</feature>
<keyword evidence="4" id="KW-1185">Reference proteome</keyword>
<protein>
    <submittedName>
        <fullName evidence="3">Protein FAM43A</fullName>
    </submittedName>
</protein>
<dbReference type="STRING" id="6265.A0A0B2V0E3"/>
<dbReference type="InterPro" id="IPR033930">
    <property type="entry name" value="FAM43A/B_PTB"/>
</dbReference>
<dbReference type="InterPro" id="IPR006020">
    <property type="entry name" value="PTB/PI_dom"/>
</dbReference>
<dbReference type="PANTHER" id="PTHR11232">
    <property type="entry name" value="PHOSPHOTYROSINE INTERACTION DOMAIN-CONTAINING FAMILY MEMBER"/>
    <property type="match status" value="1"/>
</dbReference>
<feature type="domain" description="PID" evidence="2">
    <location>
        <begin position="61"/>
        <end position="196"/>
    </location>
</feature>
<dbReference type="EMBL" id="JPKZ01002807">
    <property type="protein sequence ID" value="KHN74939.1"/>
    <property type="molecule type" value="Genomic_DNA"/>
</dbReference>
<feature type="region of interest" description="Disordered" evidence="1">
    <location>
        <begin position="415"/>
        <end position="434"/>
    </location>
</feature>
<dbReference type="SMART" id="SM00462">
    <property type="entry name" value="PTB"/>
    <property type="match status" value="1"/>
</dbReference>
<dbReference type="CDD" id="cd01214">
    <property type="entry name" value="PTB_FAM43A"/>
    <property type="match status" value="1"/>
</dbReference>
<gene>
    <name evidence="3" type="primary">FAM43A</name>
    <name evidence="3" type="ORF">Tcan_04697</name>
</gene>
<dbReference type="Gene3D" id="2.30.29.30">
    <property type="entry name" value="Pleckstrin-homology domain (PH domain)/Phosphotyrosine-binding domain (PTB)"/>
    <property type="match status" value="1"/>
</dbReference>
<proteinExistence type="predicted"/>
<comment type="caution">
    <text evidence="3">The sequence shown here is derived from an EMBL/GenBank/DDBJ whole genome shotgun (WGS) entry which is preliminary data.</text>
</comment>
<feature type="compositionally biased region" description="Low complexity" evidence="1">
    <location>
        <begin position="326"/>
        <end position="336"/>
    </location>
</feature>
<feature type="region of interest" description="Disordered" evidence="1">
    <location>
        <begin position="277"/>
        <end position="314"/>
    </location>
</feature>
<dbReference type="SUPFAM" id="SSF50729">
    <property type="entry name" value="PH domain-like"/>
    <property type="match status" value="1"/>
</dbReference>
<dbReference type="Proteomes" id="UP000031036">
    <property type="component" value="Unassembled WGS sequence"/>
</dbReference>
<evidence type="ECO:0000259" key="2">
    <source>
        <dbReference type="SMART" id="SM00462"/>
    </source>
</evidence>
<dbReference type="Pfam" id="PF14719">
    <property type="entry name" value="PID_2"/>
    <property type="match status" value="1"/>
</dbReference>
<sequence>MANVVIGCERFDSDIVIDDDEHHRRSSIVSATHKWMATPGTSPTFFTFPFRKRRQSYTINPPDDIYNVIYLGNVLTVMAKGDGCVEKPLSLIWKTYCSRKKSDLHMKLAVTRSGLKAHTKQQGLTEYWAHRITFCLAPPEYPRLFCWVYKHEGKRMKPELRCHAVLCKRASEPATIALRLSDFLQAALQEYRREKICMQNARLNATAVGQVASCPKRKLMLQTGTLNFRPPVSRSKSAPRLGSIDEEDEIIEEQQEDDLSDLESLCYRDSPAVDDECASSSAASSSSSSSPFLRQSSLSDRGEHGSDQNSEISDCTMRLSSSLTLGGLSRSSGHSSVASDEAFNSNGEVSEQASGALRGTLGTGIPWMPLRRASAIGVVGLRKHPAYGKDPDSVSDESGYHDGTVSYSDDEFVLPEEEEEHFDEDECDVQVTAL</sequence>
<evidence type="ECO:0000313" key="3">
    <source>
        <dbReference type="EMBL" id="KHN74939.1"/>
    </source>
</evidence>
<dbReference type="OrthoDB" id="5962185at2759"/>
<organism evidence="3 4">
    <name type="scientific">Toxocara canis</name>
    <name type="common">Canine roundworm</name>
    <dbReference type="NCBI Taxonomy" id="6265"/>
    <lineage>
        <taxon>Eukaryota</taxon>
        <taxon>Metazoa</taxon>
        <taxon>Ecdysozoa</taxon>
        <taxon>Nematoda</taxon>
        <taxon>Chromadorea</taxon>
        <taxon>Rhabditida</taxon>
        <taxon>Spirurina</taxon>
        <taxon>Ascaridomorpha</taxon>
        <taxon>Ascaridoidea</taxon>
        <taxon>Toxocaridae</taxon>
        <taxon>Toxocara</taxon>
    </lineage>
</organism>